<keyword evidence="5" id="KW-0407">Ion channel</keyword>
<feature type="transmembrane region" description="Helical" evidence="5">
    <location>
        <begin position="213"/>
        <end position="237"/>
    </location>
</feature>
<dbReference type="SUPFAM" id="SSF63712">
    <property type="entry name" value="Nicotinic receptor ligand binding domain-like"/>
    <property type="match status" value="1"/>
</dbReference>
<evidence type="ECO:0000256" key="2">
    <source>
        <dbReference type="ARBA" id="ARBA00022692"/>
    </source>
</evidence>
<dbReference type="Pfam" id="PF02931">
    <property type="entry name" value="Neur_chan_LBD"/>
    <property type="match status" value="1"/>
</dbReference>
<dbReference type="InterPro" id="IPR036719">
    <property type="entry name" value="Neuro-gated_channel_TM_sf"/>
</dbReference>
<dbReference type="AlphaFoldDB" id="A0AAV4A7Y0"/>
<feature type="domain" description="Neurotransmitter-gated ion-channel ligand-binding" evidence="7">
    <location>
        <begin position="20"/>
        <end position="210"/>
    </location>
</feature>
<dbReference type="GO" id="GO:0004888">
    <property type="term" value="F:transmembrane signaling receptor activity"/>
    <property type="evidence" value="ECO:0007669"/>
    <property type="project" value="InterPro"/>
</dbReference>
<feature type="transmembrane region" description="Helical" evidence="5">
    <location>
        <begin position="273"/>
        <end position="296"/>
    </location>
</feature>
<reference evidence="9 10" key="1">
    <citation type="journal article" date="2021" name="Elife">
        <title>Chloroplast acquisition without the gene transfer in kleptoplastic sea slugs, Plakobranchus ocellatus.</title>
        <authorList>
            <person name="Maeda T."/>
            <person name="Takahashi S."/>
            <person name="Yoshida T."/>
            <person name="Shimamura S."/>
            <person name="Takaki Y."/>
            <person name="Nagai Y."/>
            <person name="Toyoda A."/>
            <person name="Suzuki Y."/>
            <person name="Arimoto A."/>
            <person name="Ishii H."/>
            <person name="Satoh N."/>
            <person name="Nishiyama T."/>
            <person name="Hasebe M."/>
            <person name="Maruyama T."/>
            <person name="Minagawa J."/>
            <person name="Obokata J."/>
            <person name="Shigenobu S."/>
        </authorList>
    </citation>
    <scope>NUCLEOTIDE SEQUENCE [LARGE SCALE GENOMIC DNA]</scope>
</reference>
<dbReference type="InterPro" id="IPR006202">
    <property type="entry name" value="Neur_chan_lig-bd"/>
</dbReference>
<evidence type="ECO:0000256" key="5">
    <source>
        <dbReference type="RuleBase" id="RU000687"/>
    </source>
</evidence>
<accession>A0AAV4A7Y0</accession>
<evidence type="ECO:0000256" key="3">
    <source>
        <dbReference type="ARBA" id="ARBA00022989"/>
    </source>
</evidence>
<dbReference type="InterPro" id="IPR038050">
    <property type="entry name" value="Neuro_actylchol_rec"/>
</dbReference>
<feature type="compositionally biased region" description="Polar residues" evidence="6">
    <location>
        <begin position="369"/>
        <end position="378"/>
    </location>
</feature>
<keyword evidence="2 5" id="KW-0812">Transmembrane</keyword>
<feature type="transmembrane region" description="Helical" evidence="5">
    <location>
        <begin position="243"/>
        <end position="261"/>
    </location>
</feature>
<dbReference type="Pfam" id="PF02932">
    <property type="entry name" value="Neur_chan_memb"/>
    <property type="match status" value="1"/>
</dbReference>
<dbReference type="PANTHER" id="PTHR18945">
    <property type="entry name" value="NEUROTRANSMITTER GATED ION CHANNEL"/>
    <property type="match status" value="1"/>
</dbReference>
<feature type="compositionally biased region" description="Basic and acidic residues" evidence="6">
    <location>
        <begin position="384"/>
        <end position="394"/>
    </location>
</feature>
<dbReference type="EMBL" id="BLXT01003625">
    <property type="protein sequence ID" value="GFO02743.1"/>
    <property type="molecule type" value="Genomic_DNA"/>
</dbReference>
<feature type="region of interest" description="Disordered" evidence="6">
    <location>
        <begin position="359"/>
        <end position="469"/>
    </location>
</feature>
<feature type="domain" description="Neurotransmitter-gated ion-channel transmembrane" evidence="8">
    <location>
        <begin position="218"/>
        <end position="386"/>
    </location>
</feature>
<proteinExistence type="inferred from homology"/>
<dbReference type="Proteomes" id="UP000735302">
    <property type="component" value="Unassembled WGS sequence"/>
</dbReference>
<evidence type="ECO:0000259" key="7">
    <source>
        <dbReference type="Pfam" id="PF02931"/>
    </source>
</evidence>
<organism evidence="9 10">
    <name type="scientific">Plakobranchus ocellatus</name>
    <dbReference type="NCBI Taxonomy" id="259542"/>
    <lineage>
        <taxon>Eukaryota</taxon>
        <taxon>Metazoa</taxon>
        <taxon>Spiralia</taxon>
        <taxon>Lophotrochozoa</taxon>
        <taxon>Mollusca</taxon>
        <taxon>Gastropoda</taxon>
        <taxon>Heterobranchia</taxon>
        <taxon>Euthyneura</taxon>
        <taxon>Panpulmonata</taxon>
        <taxon>Sacoglossa</taxon>
        <taxon>Placobranchoidea</taxon>
        <taxon>Plakobranchidae</taxon>
        <taxon>Plakobranchus</taxon>
    </lineage>
</organism>
<comment type="similarity">
    <text evidence="5">Belongs to the ligand-gated ion channel (TC 1.A.9) family.</text>
</comment>
<dbReference type="FunFam" id="2.70.170.10:FF:000028">
    <property type="entry name" value="AcetylCholine Receptor"/>
    <property type="match status" value="1"/>
</dbReference>
<evidence type="ECO:0000313" key="9">
    <source>
        <dbReference type="EMBL" id="GFO02743.1"/>
    </source>
</evidence>
<evidence type="ECO:0000259" key="8">
    <source>
        <dbReference type="Pfam" id="PF02932"/>
    </source>
</evidence>
<name>A0AAV4A7Y0_9GAST</name>
<evidence type="ECO:0000256" key="4">
    <source>
        <dbReference type="ARBA" id="ARBA00023136"/>
    </source>
</evidence>
<evidence type="ECO:0000256" key="6">
    <source>
        <dbReference type="SAM" id="MobiDB-lite"/>
    </source>
</evidence>
<feature type="transmembrane region" description="Helical" evidence="5">
    <location>
        <begin position="546"/>
        <end position="566"/>
    </location>
</feature>
<protein>
    <submittedName>
        <fullName evidence="9">Neuronal acetylcholine receptor subunit alpha-7</fullName>
    </submittedName>
</protein>
<dbReference type="CDD" id="cd18989">
    <property type="entry name" value="LGIC_ECD_cation"/>
    <property type="match status" value="1"/>
</dbReference>
<dbReference type="Gene3D" id="2.70.170.10">
    <property type="entry name" value="Neurotransmitter-gated ion-channel ligand-binding domain"/>
    <property type="match status" value="1"/>
</dbReference>
<comment type="caution">
    <text evidence="9">The sequence shown here is derived from an EMBL/GenBank/DDBJ whole genome shotgun (WGS) entry which is preliminary data.</text>
</comment>
<keyword evidence="10" id="KW-1185">Reference proteome</keyword>
<gene>
    <name evidence="9" type="ORF">PoB_002924800</name>
</gene>
<dbReference type="PRINTS" id="PR00252">
    <property type="entry name" value="NRIONCHANNEL"/>
</dbReference>
<comment type="subcellular location">
    <subcellularLocation>
        <location evidence="1">Membrane</location>
        <topology evidence="1">Multi-pass membrane protein</topology>
    </subcellularLocation>
</comment>
<evidence type="ECO:0000313" key="10">
    <source>
        <dbReference type="Proteomes" id="UP000735302"/>
    </source>
</evidence>
<keyword evidence="3 5" id="KW-1133">Transmembrane helix</keyword>
<feature type="compositionally biased region" description="Polar residues" evidence="6">
    <location>
        <begin position="428"/>
        <end position="441"/>
    </location>
</feature>
<dbReference type="InterPro" id="IPR036734">
    <property type="entry name" value="Neur_chan_lig-bd_sf"/>
</dbReference>
<dbReference type="GO" id="GO:0016020">
    <property type="term" value="C:membrane"/>
    <property type="evidence" value="ECO:0007669"/>
    <property type="project" value="UniProtKB-SubCell"/>
</dbReference>
<evidence type="ECO:0000256" key="1">
    <source>
        <dbReference type="ARBA" id="ARBA00004141"/>
    </source>
</evidence>
<dbReference type="InterPro" id="IPR018000">
    <property type="entry name" value="Neurotransmitter_ion_chnl_CS"/>
</dbReference>
<dbReference type="InterPro" id="IPR006201">
    <property type="entry name" value="Neur_channel"/>
</dbReference>
<sequence length="569" mass="63928">MPFSSFKFVGYSATVDDVAKLHSDLFSNYKRVIPPVYQQNHAVQVRLSLFLLMIHDLNWEDEFLRWNKSDYGGVEEITVSQASVWLPDILVENTAQHFAEIGSDSILVSIKDNGHISWEPGILTKTICEVNIGKYPFDYQKCEIKFLTWMHTNKTLDVQPGSDLVSLDATISNGEWDIKSAVARPYFYPSTYKIGTAHTGVKFVIELMRKRTFYVLNTIIPVVMLSLLNVLVFLLPASSGEKMALAVTVLLSFTVYLSIISEVMPKTSESISILAVYLTSLLSLSTMSVLSSGVVMNMIHQDDDKPVPEFLRCLVCCRRRQIRREVTQGKYRRRLPPGNAEHKSVAGLGLVSSQSSNFSTSSLRRQHARNSSLKYQNFHQRRKNSQDGFDHRPYAQDQYSGRTVSYTITNAGGSGSDSASTAHPSLNHGWSNGDTSRNLPYSASPPFEANIIGDRESNGEKSLSSQISPEKDIKYNTGKFREPVVRYEPKADGKDEHCDITDEEHEEREALFERPSVRLSKQSDDLDPDDWSLVTWMDVGSAVDTILFWVFLGITVTSTAVVLILFSAQ</sequence>
<feature type="compositionally biased region" description="Polar residues" evidence="6">
    <location>
        <begin position="397"/>
        <end position="410"/>
    </location>
</feature>
<dbReference type="GO" id="GO:0005230">
    <property type="term" value="F:extracellular ligand-gated monoatomic ion channel activity"/>
    <property type="evidence" value="ECO:0007669"/>
    <property type="project" value="InterPro"/>
</dbReference>
<keyword evidence="5" id="KW-0406">Ion transport</keyword>
<dbReference type="CDD" id="cd19051">
    <property type="entry name" value="LGIC_TM_cation"/>
    <property type="match status" value="1"/>
</dbReference>
<keyword evidence="4 5" id="KW-0472">Membrane</keyword>
<keyword evidence="5" id="KW-0813">Transport</keyword>
<dbReference type="Gene3D" id="1.20.58.390">
    <property type="entry name" value="Neurotransmitter-gated ion-channel transmembrane domain"/>
    <property type="match status" value="1"/>
</dbReference>
<dbReference type="SUPFAM" id="SSF90112">
    <property type="entry name" value="Neurotransmitter-gated ion-channel transmembrane pore"/>
    <property type="match status" value="1"/>
</dbReference>
<dbReference type="PROSITE" id="PS00236">
    <property type="entry name" value="NEUROTR_ION_CHANNEL"/>
    <property type="match status" value="1"/>
</dbReference>
<keyword evidence="9" id="KW-0675">Receptor</keyword>
<dbReference type="InterPro" id="IPR006029">
    <property type="entry name" value="Neurotrans-gated_channel_TM"/>
</dbReference>